<gene>
    <name evidence="1" type="ORF">METZ01_LOCUS131444</name>
</gene>
<accession>A0A381YNP0</accession>
<dbReference type="AlphaFoldDB" id="A0A381YNP0"/>
<sequence length="58" mass="6468">MSTNAEIMEAIETYQAENAKFEEKGVKASAARARKALGNLGKLTKVRRAEIQEKKNNM</sequence>
<dbReference type="GO" id="GO:0030527">
    <property type="term" value="F:structural constituent of chromatin"/>
    <property type="evidence" value="ECO:0007669"/>
    <property type="project" value="InterPro"/>
</dbReference>
<protein>
    <recommendedName>
        <fullName evidence="2">Histone H1</fullName>
    </recommendedName>
</protein>
<dbReference type="EMBL" id="UINC01018662">
    <property type="protein sequence ID" value="SVA78590.1"/>
    <property type="molecule type" value="Genomic_DNA"/>
</dbReference>
<dbReference type="GO" id="GO:0003677">
    <property type="term" value="F:DNA binding"/>
    <property type="evidence" value="ECO:0007669"/>
    <property type="project" value="InterPro"/>
</dbReference>
<name>A0A381YNP0_9ZZZZ</name>
<organism evidence="1">
    <name type="scientific">marine metagenome</name>
    <dbReference type="NCBI Taxonomy" id="408172"/>
    <lineage>
        <taxon>unclassified sequences</taxon>
        <taxon>metagenomes</taxon>
        <taxon>ecological metagenomes</taxon>
    </lineage>
</organism>
<reference evidence="1" key="1">
    <citation type="submission" date="2018-05" db="EMBL/GenBank/DDBJ databases">
        <authorList>
            <person name="Lanie J.A."/>
            <person name="Ng W.-L."/>
            <person name="Kazmierczak K.M."/>
            <person name="Andrzejewski T.M."/>
            <person name="Davidsen T.M."/>
            <person name="Wayne K.J."/>
            <person name="Tettelin H."/>
            <person name="Glass J.I."/>
            <person name="Rusch D."/>
            <person name="Podicherti R."/>
            <person name="Tsui H.-C.T."/>
            <person name="Winkler M.E."/>
        </authorList>
    </citation>
    <scope>NUCLEOTIDE SEQUENCE</scope>
</reference>
<evidence type="ECO:0008006" key="2">
    <source>
        <dbReference type="Google" id="ProtNLM"/>
    </source>
</evidence>
<dbReference type="Pfam" id="PF07432">
    <property type="entry name" value="Hc1"/>
    <property type="match status" value="1"/>
</dbReference>
<dbReference type="InterPro" id="IPR010886">
    <property type="entry name" value="Hc1"/>
</dbReference>
<proteinExistence type="predicted"/>
<evidence type="ECO:0000313" key="1">
    <source>
        <dbReference type="EMBL" id="SVA78590.1"/>
    </source>
</evidence>